<comment type="catalytic activity">
    <reaction evidence="11">
        <text>[GlcNAc-(1-&gt;4)-Mur2Ac(oyl-L-Ala-gamma-D-Glu-L-Lys-D-Ala-D-Ala)](n)-di-trans,octa-cis-undecaprenyl diphosphate + beta-D-GlcNAc-(1-&gt;4)-Mur2Ac(oyl-L-Ala-gamma-D-Glu-L-Lys-D-Ala-D-Ala)-di-trans,octa-cis-undecaprenyl diphosphate = [GlcNAc-(1-&gt;4)-Mur2Ac(oyl-L-Ala-gamma-D-Glu-L-Lys-D-Ala-D-Ala)](n+1)-di-trans,octa-cis-undecaprenyl diphosphate + di-trans,octa-cis-undecaprenyl diphosphate + H(+)</text>
        <dbReference type="Rhea" id="RHEA:23708"/>
        <dbReference type="Rhea" id="RHEA-COMP:9602"/>
        <dbReference type="Rhea" id="RHEA-COMP:9603"/>
        <dbReference type="ChEBI" id="CHEBI:15378"/>
        <dbReference type="ChEBI" id="CHEBI:58405"/>
        <dbReference type="ChEBI" id="CHEBI:60033"/>
        <dbReference type="ChEBI" id="CHEBI:78435"/>
        <dbReference type="EC" id="2.4.99.28"/>
    </reaction>
</comment>
<dbReference type="InterPro" id="IPR011815">
    <property type="entry name" value="PBP_1c"/>
</dbReference>
<dbReference type="InterPro" id="IPR012338">
    <property type="entry name" value="Beta-lactam/transpept-like"/>
</dbReference>
<dbReference type="EC" id="2.4.99.28" evidence="10"/>
<evidence type="ECO:0000256" key="11">
    <source>
        <dbReference type="ARBA" id="ARBA00049902"/>
    </source>
</evidence>
<comment type="caution">
    <text evidence="15">The sequence shown here is derived from an EMBL/GenBank/DDBJ whole genome shotgun (WGS) entry which is preliminary data.</text>
</comment>
<protein>
    <recommendedName>
        <fullName evidence="10">peptidoglycan glycosyltransferase</fullName>
        <ecNumber evidence="10">2.4.99.28</ecNumber>
    </recommendedName>
</protein>
<dbReference type="GO" id="GO:0006508">
    <property type="term" value="P:proteolysis"/>
    <property type="evidence" value="ECO:0007669"/>
    <property type="project" value="UniProtKB-KW"/>
</dbReference>
<proteinExistence type="inferred from homology"/>
<keyword evidence="7" id="KW-0808">Transferase</keyword>
<keyword evidence="16" id="KW-1185">Reference proteome</keyword>
<dbReference type="InterPro" id="IPR001460">
    <property type="entry name" value="PCN-bd_Tpept"/>
</dbReference>
<comment type="similarity">
    <text evidence="2">In the C-terminal section; belongs to the transpeptidase family.</text>
</comment>
<dbReference type="PANTHER" id="PTHR32282">
    <property type="entry name" value="BINDING PROTEIN TRANSPEPTIDASE, PUTATIVE-RELATED"/>
    <property type="match status" value="1"/>
</dbReference>
<dbReference type="Pfam" id="PF06832">
    <property type="entry name" value="BiPBP_C"/>
    <property type="match status" value="1"/>
</dbReference>
<evidence type="ECO:0000256" key="9">
    <source>
        <dbReference type="ARBA" id="ARBA00023268"/>
    </source>
</evidence>
<dbReference type="AlphaFoldDB" id="A0A430KQ35"/>
<evidence type="ECO:0000256" key="1">
    <source>
        <dbReference type="ARBA" id="ARBA00004752"/>
    </source>
</evidence>
<dbReference type="GO" id="GO:0009252">
    <property type="term" value="P:peptidoglycan biosynthetic process"/>
    <property type="evidence" value="ECO:0007669"/>
    <property type="project" value="UniProtKB-UniPathway"/>
</dbReference>
<dbReference type="NCBIfam" id="TIGR02073">
    <property type="entry name" value="PBP_1c"/>
    <property type="match status" value="1"/>
</dbReference>
<dbReference type="InterPro" id="IPR050396">
    <property type="entry name" value="Glycosyltr_51/Transpeptidase"/>
</dbReference>
<organism evidence="15 16">
    <name type="scientific">Amphritea opalescens</name>
    <dbReference type="NCBI Taxonomy" id="2490544"/>
    <lineage>
        <taxon>Bacteria</taxon>
        <taxon>Pseudomonadati</taxon>
        <taxon>Pseudomonadota</taxon>
        <taxon>Gammaproteobacteria</taxon>
        <taxon>Oceanospirillales</taxon>
        <taxon>Oceanospirillaceae</taxon>
        <taxon>Amphritea</taxon>
    </lineage>
</organism>
<dbReference type="Pfam" id="PF00905">
    <property type="entry name" value="Transpeptidase"/>
    <property type="match status" value="1"/>
</dbReference>
<evidence type="ECO:0000256" key="7">
    <source>
        <dbReference type="ARBA" id="ARBA00022679"/>
    </source>
</evidence>
<dbReference type="UniPathway" id="UPA00219"/>
<comment type="pathway">
    <text evidence="1">Cell wall biogenesis; peptidoglycan biosynthesis.</text>
</comment>
<sequence length="778" mass="86562">MLRLFSKRRAVYAGLLVLLAGATLWWPLPKPLFNQPLSRLLLDQQQQLLSARIAADQQWRFKSVASLSPAYQTALIQYEDKRFMQHPGVDPLAILRALYLNLKSGRVVSGGSTITMQLARMVEGNQPRTLWQKLQELHLALRLEVQLTKAEILSLYAANAPMGGNTVGIDAAAWRYFGRSLAELSWAEAALLAVLPNNPAAMHLSRSRDKLQAKRDFLLHKLWLKGILTEQDYRLSLLESIPQRPRRWPSYGQHLLDRLSQQYPDQSVFYTSIDRRLTQKIEFITRQHSQRLGAIGIHNLALLVVDNASMQVKAYFGNVAYSDRPEDGSHVDIASRPRSSGSTLKPFLYAAMLDNGDITPQTLIPDVPTAYGSYQPSNYDQSFRGAVTARSALTASLNIPSVRMLNDYSYQAFYDKLQALGFSNLFRQPDEYGLSLILGGAEVSLVDLTAAYAGLSRRAQQAAPLSFEALNYGVSFDHEKAEKTAYPLSQGAAWLTLDALSDVTRPGLHKIHRLFSGSARVAWKTGTSYGLRDGWAVGTTENVTVGVWVGNANGEGRQLLTGTSAAAPVLFDTLNIINDLGWPEEPSGALKSIEVCRENGFLPKFGCPRERVTIPAAAQFEKVSPHHFQVTVDRNTGLRSSIGCNPTGSIISKTFFQLPPSQAAFYRIAHASYHPVPEFDEGCTPDRRALNGRFEVTYPRAGQIISLPRYMSGQPGEVIFRATAKSDSAQLFWHLDKHYLGATKTFHELSETLQPGKHLLRVVDQQGVWQQIRFTVIP</sequence>
<dbReference type="GO" id="GO:0008658">
    <property type="term" value="F:penicillin binding"/>
    <property type="evidence" value="ECO:0007669"/>
    <property type="project" value="InterPro"/>
</dbReference>
<feature type="domain" description="Penicillin-binding C-terminal" evidence="14">
    <location>
        <begin position="689"/>
        <end position="774"/>
    </location>
</feature>
<dbReference type="GO" id="GO:0008955">
    <property type="term" value="F:peptidoglycan glycosyltransferase activity"/>
    <property type="evidence" value="ECO:0007669"/>
    <property type="project" value="UniProtKB-EC"/>
</dbReference>
<evidence type="ECO:0000259" key="12">
    <source>
        <dbReference type="Pfam" id="PF00905"/>
    </source>
</evidence>
<comment type="similarity">
    <text evidence="3">In the N-terminal section; belongs to the glycosyltransferase 51 family.</text>
</comment>
<keyword evidence="9" id="KW-0511">Multifunctional enzyme</keyword>
<keyword evidence="5" id="KW-0645">Protease</keyword>
<evidence type="ECO:0000256" key="2">
    <source>
        <dbReference type="ARBA" id="ARBA00007090"/>
    </source>
</evidence>
<evidence type="ECO:0000256" key="4">
    <source>
        <dbReference type="ARBA" id="ARBA00022645"/>
    </source>
</evidence>
<evidence type="ECO:0000256" key="5">
    <source>
        <dbReference type="ARBA" id="ARBA00022670"/>
    </source>
</evidence>
<dbReference type="Proteomes" id="UP000283087">
    <property type="component" value="Unassembled WGS sequence"/>
</dbReference>
<accession>A0A430KQ35</accession>
<evidence type="ECO:0000313" key="15">
    <source>
        <dbReference type="EMBL" id="RTE65617.1"/>
    </source>
</evidence>
<feature type="domain" description="Penicillin-binding protein transpeptidase" evidence="12">
    <location>
        <begin position="303"/>
        <end position="558"/>
    </location>
</feature>
<evidence type="ECO:0000256" key="10">
    <source>
        <dbReference type="ARBA" id="ARBA00044770"/>
    </source>
</evidence>
<evidence type="ECO:0000256" key="6">
    <source>
        <dbReference type="ARBA" id="ARBA00022676"/>
    </source>
</evidence>
<evidence type="ECO:0000259" key="14">
    <source>
        <dbReference type="Pfam" id="PF06832"/>
    </source>
</evidence>
<dbReference type="InterPro" id="IPR001264">
    <property type="entry name" value="Glyco_trans_51"/>
</dbReference>
<name>A0A430KQ35_9GAMM</name>
<dbReference type="GO" id="GO:0030288">
    <property type="term" value="C:outer membrane-bounded periplasmic space"/>
    <property type="evidence" value="ECO:0007669"/>
    <property type="project" value="TreeGrafter"/>
</dbReference>
<dbReference type="OrthoDB" id="9766909at2"/>
<dbReference type="PANTHER" id="PTHR32282:SF15">
    <property type="entry name" value="PENICILLIN-BINDING PROTEIN 1C"/>
    <property type="match status" value="1"/>
</dbReference>
<reference evidence="15 16" key="1">
    <citation type="submission" date="2018-11" db="EMBL/GenBank/DDBJ databases">
        <title>The draft genome sequence of Amphritea opalescens ANRC-JH13T.</title>
        <authorList>
            <person name="Fang Z."/>
            <person name="Zhang Y."/>
            <person name="Han X."/>
        </authorList>
    </citation>
    <scope>NUCLEOTIDE SEQUENCE [LARGE SCALE GENOMIC DNA]</scope>
    <source>
        <strain evidence="15 16">ANRC-JH13</strain>
    </source>
</reference>
<dbReference type="EMBL" id="RQXW01000009">
    <property type="protein sequence ID" value="RTE65617.1"/>
    <property type="molecule type" value="Genomic_DNA"/>
</dbReference>
<dbReference type="Pfam" id="PF00912">
    <property type="entry name" value="Transgly"/>
    <property type="match status" value="1"/>
</dbReference>
<gene>
    <name evidence="15" type="primary">pbpC</name>
    <name evidence="15" type="ORF">EH243_11800</name>
</gene>
<evidence type="ECO:0000259" key="13">
    <source>
        <dbReference type="Pfam" id="PF00912"/>
    </source>
</evidence>
<dbReference type="InterPro" id="IPR009647">
    <property type="entry name" value="PBP_C"/>
</dbReference>
<dbReference type="Gene3D" id="1.10.3810.10">
    <property type="entry name" value="Biosynthetic peptidoglycan transglycosylase-like"/>
    <property type="match status" value="1"/>
</dbReference>
<dbReference type="RefSeq" id="WP_126158870.1">
    <property type="nucleotide sequence ID" value="NZ_RQXW01000009.1"/>
</dbReference>
<keyword evidence="6" id="KW-0328">Glycosyltransferase</keyword>
<keyword evidence="4" id="KW-0121">Carboxypeptidase</keyword>
<dbReference type="InterPro" id="IPR023346">
    <property type="entry name" value="Lysozyme-like_dom_sf"/>
</dbReference>
<dbReference type="SUPFAM" id="SSF53955">
    <property type="entry name" value="Lysozyme-like"/>
    <property type="match status" value="1"/>
</dbReference>
<evidence type="ECO:0000256" key="3">
    <source>
        <dbReference type="ARBA" id="ARBA00007739"/>
    </source>
</evidence>
<dbReference type="GO" id="GO:0004180">
    <property type="term" value="F:carboxypeptidase activity"/>
    <property type="evidence" value="ECO:0007669"/>
    <property type="project" value="UniProtKB-KW"/>
</dbReference>
<keyword evidence="8" id="KW-0378">Hydrolase</keyword>
<evidence type="ECO:0000313" key="16">
    <source>
        <dbReference type="Proteomes" id="UP000283087"/>
    </source>
</evidence>
<dbReference type="Gene3D" id="3.40.710.10">
    <property type="entry name" value="DD-peptidase/beta-lactamase superfamily"/>
    <property type="match status" value="1"/>
</dbReference>
<evidence type="ECO:0000256" key="8">
    <source>
        <dbReference type="ARBA" id="ARBA00022801"/>
    </source>
</evidence>
<feature type="domain" description="Glycosyl transferase family 51" evidence="13">
    <location>
        <begin position="55"/>
        <end position="221"/>
    </location>
</feature>
<dbReference type="SUPFAM" id="SSF56601">
    <property type="entry name" value="beta-lactamase/transpeptidase-like"/>
    <property type="match status" value="1"/>
</dbReference>
<dbReference type="InterPro" id="IPR036950">
    <property type="entry name" value="PBP_transglycosylase"/>
</dbReference>